<name>A0A1A2TQ26_MYCNT</name>
<dbReference type="InterPro" id="IPR026954">
    <property type="entry name" value="PknH-like_Extracell"/>
</dbReference>
<dbReference type="Gene3D" id="3.40.1000.70">
    <property type="entry name" value="PknH-like extracellular domain"/>
    <property type="match status" value="1"/>
</dbReference>
<sequence length="249" mass="25874">MTSRWCSLVALVVLASGCTATTGGKAGPAPSSVPHALTGPIIKRALIDGAGLAKMLNQPFQTAPKFSEFGGSDKLGSAWENAQSADCLGVVHMMQRGPYRSAPIQNTVSEMWDHNGTSVKVDNVDEGIVALRSAADANALFATFASQWRHCDGTTVTTPPVDVYGQNALSDVRVTDSVVAATVSMGSGPHSMLTTIPEARALGVRGNCLVEVMVSFVPTSYPGDEGTGDINTSAIDIAHAVLDKLSTLT</sequence>
<evidence type="ECO:0000313" key="4">
    <source>
        <dbReference type="Proteomes" id="UP000092389"/>
    </source>
</evidence>
<accession>A0A1A2TQ26</accession>
<proteinExistence type="predicted"/>
<feature type="signal peptide" evidence="1">
    <location>
        <begin position="1"/>
        <end position="20"/>
    </location>
</feature>
<evidence type="ECO:0000256" key="1">
    <source>
        <dbReference type="SAM" id="SignalP"/>
    </source>
</evidence>
<evidence type="ECO:0000313" key="3">
    <source>
        <dbReference type="EMBL" id="OBH78132.1"/>
    </source>
</evidence>
<organism evidence="3 4">
    <name type="scientific">Mycobacterium mantenii</name>
    <dbReference type="NCBI Taxonomy" id="560555"/>
    <lineage>
        <taxon>Bacteria</taxon>
        <taxon>Bacillati</taxon>
        <taxon>Actinomycetota</taxon>
        <taxon>Actinomycetes</taxon>
        <taxon>Mycobacteriales</taxon>
        <taxon>Mycobacteriaceae</taxon>
        <taxon>Mycobacterium</taxon>
        <taxon>Mycobacterium avium complex (MAC)</taxon>
    </lineage>
</organism>
<comment type="caution">
    <text evidence="3">The sequence shown here is derived from an EMBL/GenBank/DDBJ whole genome shotgun (WGS) entry which is preliminary data.</text>
</comment>
<protein>
    <recommendedName>
        <fullName evidence="2">PknH-like extracellular domain-containing protein</fullName>
    </recommendedName>
</protein>
<dbReference type="Proteomes" id="UP000092389">
    <property type="component" value="Unassembled WGS sequence"/>
</dbReference>
<reference evidence="3 4" key="1">
    <citation type="submission" date="2016-06" db="EMBL/GenBank/DDBJ databases">
        <authorList>
            <person name="Kjaerup R.B."/>
            <person name="Dalgaard T.S."/>
            <person name="Juul-Madsen H.R."/>
        </authorList>
    </citation>
    <scope>NUCLEOTIDE SEQUENCE [LARGE SCALE GENOMIC DNA]</scope>
    <source>
        <strain evidence="3 4">E152</strain>
    </source>
</reference>
<dbReference type="RefSeq" id="WP_067908546.1">
    <property type="nucleotide sequence ID" value="NZ_LZJP01000089.1"/>
</dbReference>
<feature type="chain" id="PRO_5039582996" description="PknH-like extracellular domain-containing protein" evidence="1">
    <location>
        <begin position="21"/>
        <end position="249"/>
    </location>
</feature>
<keyword evidence="1" id="KW-0732">Signal</keyword>
<dbReference type="Pfam" id="PF14032">
    <property type="entry name" value="PknH_C"/>
    <property type="match status" value="1"/>
</dbReference>
<dbReference type="PROSITE" id="PS51257">
    <property type="entry name" value="PROKAR_LIPOPROTEIN"/>
    <property type="match status" value="1"/>
</dbReference>
<feature type="domain" description="PknH-like extracellular" evidence="2">
    <location>
        <begin position="43"/>
        <end position="244"/>
    </location>
</feature>
<gene>
    <name evidence="3" type="ORF">A5683_17995</name>
</gene>
<evidence type="ECO:0000259" key="2">
    <source>
        <dbReference type="Pfam" id="PF14032"/>
    </source>
</evidence>
<dbReference type="InterPro" id="IPR038232">
    <property type="entry name" value="PknH-like_Extracell_sf"/>
</dbReference>
<dbReference type="EMBL" id="LZJU01000052">
    <property type="protein sequence ID" value="OBH78132.1"/>
    <property type="molecule type" value="Genomic_DNA"/>
</dbReference>
<dbReference type="OrthoDB" id="4736430at2"/>
<dbReference type="AlphaFoldDB" id="A0A1A2TQ26"/>